<accession>A0AAX3X3L9</accession>
<dbReference type="EMBL" id="CP126101">
    <property type="protein sequence ID" value="WHY53878.1"/>
    <property type="molecule type" value="Genomic_DNA"/>
</dbReference>
<dbReference type="AlphaFoldDB" id="A0AAX3X3L9"/>
<dbReference type="SUPFAM" id="SSF49313">
    <property type="entry name" value="Cadherin-like"/>
    <property type="match status" value="1"/>
</dbReference>
<proteinExistence type="predicted"/>
<dbReference type="GO" id="GO:0016020">
    <property type="term" value="C:membrane"/>
    <property type="evidence" value="ECO:0007669"/>
    <property type="project" value="InterPro"/>
</dbReference>
<dbReference type="InterPro" id="IPR008964">
    <property type="entry name" value="Invasin/intimin_cell_adhesion"/>
</dbReference>
<evidence type="ECO:0000259" key="1">
    <source>
        <dbReference type="SMART" id="SM00635"/>
    </source>
</evidence>
<dbReference type="Pfam" id="PF25788">
    <property type="entry name" value="Ig_Rha78A_N"/>
    <property type="match status" value="2"/>
</dbReference>
<reference evidence="2" key="1">
    <citation type="submission" date="2023-05" db="EMBL/GenBank/DDBJ databases">
        <title>Comparative genomics of Bacillaceae isolates and their secondary metabolite potential.</title>
        <authorList>
            <person name="Song L."/>
            <person name="Nielsen L.J."/>
            <person name="Mohite O."/>
            <person name="Xu X."/>
            <person name="Weber T."/>
            <person name="Kovacs A.T."/>
        </authorList>
    </citation>
    <scope>NUCLEOTIDE SEQUENCE</scope>
    <source>
        <strain evidence="2">LY1</strain>
    </source>
</reference>
<dbReference type="Gene3D" id="2.60.40.10">
    <property type="entry name" value="Immunoglobulins"/>
    <property type="match status" value="4"/>
</dbReference>
<dbReference type="Pfam" id="PF02368">
    <property type="entry name" value="Big_2"/>
    <property type="match status" value="2"/>
</dbReference>
<name>A0AAX3X3L9_9BACI</name>
<feature type="domain" description="BIG2" evidence="1">
    <location>
        <begin position="142"/>
        <end position="222"/>
    </location>
</feature>
<dbReference type="SUPFAM" id="SSF49373">
    <property type="entry name" value="Invasin/intimin cell-adhesion fragments"/>
    <property type="match status" value="1"/>
</dbReference>
<organism evidence="2 3">
    <name type="scientific">Lysinibacillus pakistanensis</name>
    <dbReference type="NCBI Taxonomy" id="759811"/>
    <lineage>
        <taxon>Bacteria</taxon>
        <taxon>Bacillati</taxon>
        <taxon>Bacillota</taxon>
        <taxon>Bacilli</taxon>
        <taxon>Bacillales</taxon>
        <taxon>Bacillaceae</taxon>
        <taxon>Lysinibacillus</taxon>
    </lineage>
</organism>
<dbReference type="InterPro" id="IPR015919">
    <property type="entry name" value="Cadherin-like_sf"/>
</dbReference>
<dbReference type="SMART" id="SM00635">
    <property type="entry name" value="BID_2"/>
    <property type="match status" value="2"/>
</dbReference>
<dbReference type="InterPro" id="IPR013783">
    <property type="entry name" value="Ig-like_fold"/>
</dbReference>
<evidence type="ECO:0000313" key="2">
    <source>
        <dbReference type="EMBL" id="WHY53878.1"/>
    </source>
</evidence>
<dbReference type="RefSeq" id="WP_283872370.1">
    <property type="nucleotide sequence ID" value="NZ_CP126101.1"/>
</dbReference>
<feature type="domain" description="BIG2" evidence="1">
    <location>
        <begin position="231"/>
        <end position="311"/>
    </location>
</feature>
<gene>
    <name evidence="2" type="ORF">QNH24_11760</name>
</gene>
<protein>
    <submittedName>
        <fullName evidence="2">Ig-like domain-containing protein</fullName>
    </submittedName>
</protein>
<sequence>MALYYWNKYNNSSRIVKREKIDYYVDKVGQVQVNGYSGYKQVLDAKGEIVGFTSTGTYIDGNWNQLVYTFISDSSGRFIIVNEHQPLGSGYFDVHKHYIAEETVNERGSLIGTIQADYSAYTDNTRNADGFWYVRGGIVNTAPNYTQIPTQNVKKNTTATVALGNYFSDAEGNPLTYTTSSNNNNIATVSISGSTLTVTGKAIGTATITVTANDGSLSTSQTFNVVVANTAPNYTQIPTQSTKKDVSITVNLANYFSDPDGDTLSYTASSNNTSIATVSISGSNLVLTGKSMGSVIITVTANDGKQSTSQTFTLNITNTAPTVSVIEPKGNLSDLAIIDTLSPVFVWTFQDTDVGDVQSAYQVLIYDTNNQLVHDSSKKTGTASYYTVPENILQWGVRYKWQVRVFDRYDVASEYSFQEFFLPNRAPMATDLSPGSNDAENPAGTGVSPEFTWTFTDLDLEAQASYQLKIYKTTDNSLVYNSNRIYQNVQRHQIPAGALESGKAYYAILDVWDPNGLTAQTPKAYFQTNATPSTPVLTLPVDNYRVSAKPTLQAIVGKDPEGDKQHFVIQIAKDALFTQDLLEFASNVNRTGWKVGGVDIPQTGVSNSAEGQTVAYTLQVNLNKWTTMYWRIAAIDATTNARGVWSNSRRIRVGNVLDYDTLAKPIYTGAVAARRILIALNYAMAQDGAIPADIKVFVTNNGGDASPTWEDATNKFISQDYYEFTNTNKTSPNFAVAFRVVINSNDSMGEIWIDGAGMTFD</sequence>
<dbReference type="GO" id="GO:0005509">
    <property type="term" value="F:calcium ion binding"/>
    <property type="evidence" value="ECO:0007669"/>
    <property type="project" value="InterPro"/>
</dbReference>
<dbReference type="Proteomes" id="UP001178322">
    <property type="component" value="Chromosome"/>
</dbReference>
<dbReference type="Gene3D" id="2.60.40.1080">
    <property type="match status" value="1"/>
</dbReference>
<evidence type="ECO:0000313" key="3">
    <source>
        <dbReference type="Proteomes" id="UP001178322"/>
    </source>
</evidence>
<dbReference type="InterPro" id="IPR003343">
    <property type="entry name" value="Big_2"/>
</dbReference>